<reference evidence="1" key="1">
    <citation type="journal article" date="2020" name="Stud. Mycol.">
        <title>101 Dothideomycetes genomes: a test case for predicting lifestyles and emergence of pathogens.</title>
        <authorList>
            <person name="Haridas S."/>
            <person name="Albert R."/>
            <person name="Binder M."/>
            <person name="Bloem J."/>
            <person name="Labutti K."/>
            <person name="Salamov A."/>
            <person name="Andreopoulos B."/>
            <person name="Baker S."/>
            <person name="Barry K."/>
            <person name="Bills G."/>
            <person name="Bluhm B."/>
            <person name="Cannon C."/>
            <person name="Castanera R."/>
            <person name="Culley D."/>
            <person name="Daum C."/>
            <person name="Ezra D."/>
            <person name="Gonzalez J."/>
            <person name="Henrissat B."/>
            <person name="Kuo A."/>
            <person name="Liang C."/>
            <person name="Lipzen A."/>
            <person name="Lutzoni F."/>
            <person name="Magnuson J."/>
            <person name="Mondo S."/>
            <person name="Nolan M."/>
            <person name="Ohm R."/>
            <person name="Pangilinan J."/>
            <person name="Park H.-J."/>
            <person name="Ramirez L."/>
            <person name="Alfaro M."/>
            <person name="Sun H."/>
            <person name="Tritt A."/>
            <person name="Yoshinaga Y."/>
            <person name="Zwiers L.-H."/>
            <person name="Turgeon B."/>
            <person name="Goodwin S."/>
            <person name="Spatafora J."/>
            <person name="Crous P."/>
            <person name="Grigoriev I."/>
        </authorList>
    </citation>
    <scope>NUCLEOTIDE SEQUENCE</scope>
    <source>
        <strain evidence="1">CBS 207.26</strain>
    </source>
</reference>
<name>A0A6A6DMQ3_9PEZI</name>
<dbReference type="EMBL" id="ML994659">
    <property type="protein sequence ID" value="KAF2180273.1"/>
    <property type="molecule type" value="Genomic_DNA"/>
</dbReference>
<dbReference type="InterPro" id="IPR032710">
    <property type="entry name" value="NTF2-like_dom_sf"/>
</dbReference>
<evidence type="ECO:0008006" key="3">
    <source>
        <dbReference type="Google" id="ProtNLM"/>
    </source>
</evidence>
<dbReference type="Proteomes" id="UP000800200">
    <property type="component" value="Unassembled WGS sequence"/>
</dbReference>
<evidence type="ECO:0000313" key="2">
    <source>
        <dbReference type="Proteomes" id="UP000800200"/>
    </source>
</evidence>
<proteinExistence type="predicted"/>
<organism evidence="1 2">
    <name type="scientific">Zopfia rhizophila CBS 207.26</name>
    <dbReference type="NCBI Taxonomy" id="1314779"/>
    <lineage>
        <taxon>Eukaryota</taxon>
        <taxon>Fungi</taxon>
        <taxon>Dikarya</taxon>
        <taxon>Ascomycota</taxon>
        <taxon>Pezizomycotina</taxon>
        <taxon>Dothideomycetes</taxon>
        <taxon>Dothideomycetes incertae sedis</taxon>
        <taxon>Zopfiaceae</taxon>
        <taxon>Zopfia</taxon>
    </lineage>
</organism>
<dbReference type="SUPFAM" id="SSF54427">
    <property type="entry name" value="NTF2-like"/>
    <property type="match status" value="1"/>
</dbReference>
<evidence type="ECO:0000313" key="1">
    <source>
        <dbReference type="EMBL" id="KAF2180273.1"/>
    </source>
</evidence>
<protein>
    <recommendedName>
        <fullName evidence="3">SnoaL-like domain-containing protein</fullName>
    </recommendedName>
</protein>
<dbReference type="AlphaFoldDB" id="A0A6A6DMQ3"/>
<gene>
    <name evidence="1" type="ORF">K469DRAFT_753500</name>
</gene>
<accession>A0A6A6DMQ3</accession>
<keyword evidence="2" id="KW-1185">Reference proteome</keyword>
<sequence length="127" mass="14717">MTPLPEKRPIKSRDDYLEYAEAFNAGNFEKYASFYADNMTRLCVDDHYVVIESYQVFRGQPGIQPQQYGTFGEISPGKGPVKHVVVWYRLNKDGLIDQLHLNELQIPDDVPKRSEDWDTKFQGTKSK</sequence>